<reference evidence="2" key="1">
    <citation type="submission" date="2014-07" db="EMBL/GenBank/DDBJ databases">
        <authorList>
            <person name="Zhang J.E."/>
            <person name="Yang H."/>
            <person name="Guo J."/>
            <person name="Deng Z."/>
            <person name="Luo H."/>
            <person name="Luo M."/>
            <person name="Zhao B."/>
        </authorList>
    </citation>
    <scope>NUCLEOTIDE SEQUENCE</scope>
    <source>
        <strain evidence="2">AM4</strain>
    </source>
</reference>
<dbReference type="InterPro" id="IPR049874">
    <property type="entry name" value="ROK_cs"/>
</dbReference>
<sequence>MPAVAGPADRPAAAAEDLIGVDVGGTKIAAARVAPDGALRGGVREVPTPAHAGPAAMLDAIAGLIVAVADDGPGTPTSRRPGPVAAVGIGSAGVIDAERGTVISATDAITDWAGTDIAGGVAARLEAAGLHGPDGAAPAVHVDNDVNAYAAGEAWIGAGAGAACALVVAVGTGVGGAVVLDGRVHHGAHGLAGELGHMPSALAAGERCSCGRPGHLEAVAAGPQIARRFCEATGAQDVTGALAVERLARAGDPDARRLYREAATALGQAIAGVVTVLDPDRVIISGGLARSGPLWWDPLRETVRRELVEPVATELQLLPAALGTTAPIVGAAHQAAQRLADVR</sequence>
<gene>
    <name evidence="2" type="ORF">AAM4_0425</name>
</gene>
<accession>A0A1L7RJX6</accession>
<dbReference type="Gene3D" id="3.30.420.40">
    <property type="match status" value="2"/>
</dbReference>
<keyword evidence="2" id="KW-0808">Transferase</keyword>
<dbReference type="EMBL" id="LK995470">
    <property type="protein sequence ID" value="CED90320.1"/>
    <property type="molecule type" value="Genomic_DNA"/>
</dbReference>
<dbReference type="PANTHER" id="PTHR18964:SF169">
    <property type="entry name" value="N-ACETYLMANNOSAMINE KINASE"/>
    <property type="match status" value="1"/>
</dbReference>
<dbReference type="Pfam" id="PF00480">
    <property type="entry name" value="ROK"/>
    <property type="match status" value="1"/>
</dbReference>
<dbReference type="GO" id="GO:0016301">
    <property type="term" value="F:kinase activity"/>
    <property type="evidence" value="ECO:0007669"/>
    <property type="project" value="UniProtKB-KW"/>
</dbReference>
<dbReference type="PANTHER" id="PTHR18964">
    <property type="entry name" value="ROK (REPRESSOR, ORF, KINASE) FAMILY"/>
    <property type="match status" value="1"/>
</dbReference>
<dbReference type="InterPro" id="IPR000600">
    <property type="entry name" value="ROK"/>
</dbReference>
<dbReference type="SUPFAM" id="SSF53067">
    <property type="entry name" value="Actin-like ATPase domain"/>
    <property type="match status" value="1"/>
</dbReference>
<protein>
    <submittedName>
        <fullName evidence="2">Glucokinase</fullName>
    </submittedName>
</protein>
<proteinExistence type="inferred from homology"/>
<dbReference type="AlphaFoldDB" id="A0A1L7RJX6"/>
<organism evidence="2">
    <name type="scientific">Actinomyces succiniciruminis</name>
    <dbReference type="NCBI Taxonomy" id="1522002"/>
    <lineage>
        <taxon>Bacteria</taxon>
        <taxon>Bacillati</taxon>
        <taxon>Actinomycetota</taxon>
        <taxon>Actinomycetes</taxon>
        <taxon>Actinomycetales</taxon>
        <taxon>Actinomycetaceae</taxon>
        <taxon>Actinomyces</taxon>
    </lineage>
</organism>
<dbReference type="PROSITE" id="PS01125">
    <property type="entry name" value="ROK"/>
    <property type="match status" value="1"/>
</dbReference>
<name>A0A1L7RJX6_9ACTO</name>
<comment type="similarity">
    <text evidence="1">Belongs to the ROK (NagC/XylR) family.</text>
</comment>
<evidence type="ECO:0000313" key="2">
    <source>
        <dbReference type="EMBL" id="CED90320.1"/>
    </source>
</evidence>
<dbReference type="InterPro" id="IPR043129">
    <property type="entry name" value="ATPase_NBD"/>
</dbReference>
<dbReference type="RefSeq" id="WP_210578680.1">
    <property type="nucleotide sequence ID" value="NZ_LK995470.1"/>
</dbReference>
<evidence type="ECO:0000256" key="1">
    <source>
        <dbReference type="ARBA" id="ARBA00006479"/>
    </source>
</evidence>
<keyword evidence="2" id="KW-0418">Kinase</keyword>